<keyword evidence="9" id="KW-0460">Magnesium</keyword>
<dbReference type="GO" id="GO:0004016">
    <property type="term" value="F:adenylate cyclase activity"/>
    <property type="evidence" value="ECO:0007669"/>
    <property type="project" value="UniProtKB-EC"/>
</dbReference>
<keyword evidence="19" id="KW-1185">Reference proteome</keyword>
<feature type="transmembrane region" description="Helical" evidence="16">
    <location>
        <begin position="96"/>
        <end position="112"/>
    </location>
</feature>
<keyword evidence="5 16" id="KW-0812">Transmembrane</keyword>
<evidence type="ECO:0000256" key="9">
    <source>
        <dbReference type="ARBA" id="ARBA00022842"/>
    </source>
</evidence>
<evidence type="ECO:0000259" key="17">
    <source>
        <dbReference type="PROSITE" id="PS50125"/>
    </source>
</evidence>
<dbReference type="FunFam" id="3.30.70.1230:FF:000024">
    <property type="entry name" value="ACXA, isoform A"/>
    <property type="match status" value="1"/>
</dbReference>
<dbReference type="GO" id="GO:0005524">
    <property type="term" value="F:ATP binding"/>
    <property type="evidence" value="ECO:0007669"/>
    <property type="project" value="UniProtKB-KW"/>
</dbReference>
<dbReference type="GO" id="GO:0007189">
    <property type="term" value="P:adenylate cyclase-activating G protein-coupled receptor signaling pathway"/>
    <property type="evidence" value="ECO:0007669"/>
    <property type="project" value="TreeGrafter"/>
</dbReference>
<evidence type="ECO:0000256" key="5">
    <source>
        <dbReference type="ARBA" id="ARBA00022692"/>
    </source>
</evidence>
<keyword evidence="6" id="KW-0479">Metal-binding</keyword>
<feature type="transmembrane region" description="Helical" evidence="16">
    <location>
        <begin position="625"/>
        <end position="646"/>
    </location>
</feature>
<feature type="transmembrane region" description="Helical" evidence="16">
    <location>
        <begin position="212"/>
        <end position="232"/>
    </location>
</feature>
<dbReference type="Pfam" id="PF00211">
    <property type="entry name" value="Guanylate_cyc"/>
    <property type="match status" value="3"/>
</dbReference>
<feature type="domain" description="Guanylate cyclase" evidence="17">
    <location>
        <begin position="330"/>
        <end position="457"/>
    </location>
</feature>
<dbReference type="SUPFAM" id="SSF55073">
    <property type="entry name" value="Nucleotide cyclase"/>
    <property type="match status" value="2"/>
</dbReference>
<reference evidence="18" key="1">
    <citation type="submission" date="2020-11" db="EMBL/GenBank/DDBJ databases">
        <authorList>
            <person name="Whitehead M."/>
        </authorList>
    </citation>
    <scope>NUCLEOTIDE SEQUENCE</scope>
    <source>
        <strain evidence="18">EGII</strain>
    </source>
</reference>
<evidence type="ECO:0000313" key="19">
    <source>
        <dbReference type="Proteomes" id="UP000606786"/>
    </source>
</evidence>
<dbReference type="InterPro" id="IPR032628">
    <property type="entry name" value="AC_N"/>
</dbReference>
<dbReference type="PANTHER" id="PTHR45627">
    <property type="entry name" value="ADENYLATE CYCLASE TYPE 1"/>
    <property type="match status" value="1"/>
</dbReference>
<evidence type="ECO:0000256" key="14">
    <source>
        <dbReference type="RuleBase" id="RU000405"/>
    </source>
</evidence>
<comment type="similarity">
    <text evidence="14">Belongs to the adenylyl cyclase class-4/guanylyl cyclase family.</text>
</comment>
<feature type="transmembrane region" description="Helical" evidence="16">
    <location>
        <begin position="124"/>
        <end position="147"/>
    </location>
</feature>
<evidence type="ECO:0000256" key="4">
    <source>
        <dbReference type="ARBA" id="ARBA00012201"/>
    </source>
</evidence>
<comment type="caution">
    <text evidence="18">The sequence shown here is derived from an EMBL/GenBank/DDBJ whole genome shotgun (WGS) entry which is preliminary data.</text>
</comment>
<dbReference type="Gene3D" id="3.30.70.1230">
    <property type="entry name" value="Nucleotide cyclase"/>
    <property type="match status" value="2"/>
</dbReference>
<dbReference type="PROSITE" id="PS00452">
    <property type="entry name" value="GUANYLATE_CYCLASE_1"/>
    <property type="match status" value="2"/>
</dbReference>
<dbReference type="CDD" id="cd07302">
    <property type="entry name" value="CHD"/>
    <property type="match status" value="2"/>
</dbReference>
<dbReference type="KEGG" id="ccat:101449919"/>
<feature type="domain" description="Guanylate cyclase" evidence="17">
    <location>
        <begin position="890"/>
        <end position="1103"/>
    </location>
</feature>
<evidence type="ECO:0000256" key="3">
    <source>
        <dbReference type="ARBA" id="ARBA00004141"/>
    </source>
</evidence>
<evidence type="ECO:0000256" key="2">
    <source>
        <dbReference type="ARBA" id="ARBA00001946"/>
    </source>
</evidence>
<feature type="compositionally biased region" description="Polar residues" evidence="15">
    <location>
        <begin position="966"/>
        <end position="975"/>
    </location>
</feature>
<dbReference type="GO" id="GO:0006171">
    <property type="term" value="P:cAMP biosynthetic process"/>
    <property type="evidence" value="ECO:0007669"/>
    <property type="project" value="UniProtKB-KW"/>
</dbReference>
<feature type="transmembrane region" description="Helical" evidence="16">
    <location>
        <begin position="780"/>
        <end position="803"/>
    </location>
</feature>
<evidence type="ECO:0000256" key="7">
    <source>
        <dbReference type="ARBA" id="ARBA00022741"/>
    </source>
</evidence>
<dbReference type="AlphaFoldDB" id="A0A811UX87"/>
<evidence type="ECO:0000256" key="1">
    <source>
        <dbReference type="ARBA" id="ARBA00001593"/>
    </source>
</evidence>
<name>A0A811UX87_CERCA</name>
<dbReference type="Proteomes" id="UP000606786">
    <property type="component" value="Unassembled WGS sequence"/>
</dbReference>
<evidence type="ECO:0000256" key="15">
    <source>
        <dbReference type="SAM" id="MobiDB-lite"/>
    </source>
</evidence>
<feature type="transmembrane region" description="Helical" evidence="16">
    <location>
        <begin position="652"/>
        <end position="674"/>
    </location>
</feature>
<dbReference type="EC" id="4.6.1.1" evidence="4"/>
<dbReference type="OrthoDB" id="10006362at2759"/>
<dbReference type="GO" id="GO:0035556">
    <property type="term" value="P:intracellular signal transduction"/>
    <property type="evidence" value="ECO:0007669"/>
    <property type="project" value="InterPro"/>
</dbReference>
<keyword evidence="10 16" id="KW-1133">Transmembrane helix</keyword>
<dbReference type="PANTHER" id="PTHR45627:SF23">
    <property type="entry name" value="AT30656P-RELATED"/>
    <property type="match status" value="1"/>
</dbReference>
<feature type="transmembrane region" description="Helical" evidence="16">
    <location>
        <begin position="754"/>
        <end position="773"/>
    </location>
</feature>
<dbReference type="SMART" id="SM00044">
    <property type="entry name" value="CYCc"/>
    <property type="match status" value="2"/>
</dbReference>
<organism evidence="18 19">
    <name type="scientific">Ceratitis capitata</name>
    <name type="common">Mediterranean fruit fly</name>
    <name type="synonym">Tephritis capitata</name>
    <dbReference type="NCBI Taxonomy" id="7213"/>
    <lineage>
        <taxon>Eukaryota</taxon>
        <taxon>Metazoa</taxon>
        <taxon>Ecdysozoa</taxon>
        <taxon>Arthropoda</taxon>
        <taxon>Hexapoda</taxon>
        <taxon>Insecta</taxon>
        <taxon>Pterygota</taxon>
        <taxon>Neoptera</taxon>
        <taxon>Endopterygota</taxon>
        <taxon>Diptera</taxon>
        <taxon>Brachycera</taxon>
        <taxon>Muscomorpha</taxon>
        <taxon>Tephritoidea</taxon>
        <taxon>Tephritidae</taxon>
        <taxon>Ceratitis</taxon>
        <taxon>Ceratitis</taxon>
    </lineage>
</organism>
<keyword evidence="8" id="KW-0067">ATP-binding</keyword>
<dbReference type="InterPro" id="IPR001054">
    <property type="entry name" value="A/G_cyclase"/>
</dbReference>
<sequence>MNSFLESSTEETEDSQNHDEGHQTKLVNQKKWELGYLKRKCRNLELESYYVSYMNRLRLSHLGIFIFILILIAIVHSLLLIASFPNSENRDIYLDIGIYMGCTFIILVVLLFNFRLPLNKRYEWLTFSTIWLAISALVLMDISLPIYRAVKDYNIIVPTYYSFIIYAIYIFMPITEDIHAFILGLSVSACYMILFSFVTYRRRMDGSREIDLPKIVSEGIFMACVNMLGLFFRLTREVAIRTTFLDKRQCVEETLVLRAARDQEKSLLLSIIPAQIANKIEEDVKMRIEHLKKSKKCRRSTHDDTESTPTPLWRQMDTEKLFIEPHNDVSILYADVVNYTYLTTTLDVKTLVETLHDLFVKFDTASQEYNVLRIKFLGDCYYCVAGVPLPNEYHARSCVYLGLRMIKDIRDVRSKRKLDIDMRIGVHSGNILSGVIGANKWQFDIWSKDVDIANRLESTGEAGRVHVSGQTLQQLDGEFIYEEGTAKARDDPVLRKYQIRSFLIKPPSSKASSYITMRRPKSSLRKNLEMRQGLDPRSDLPTNFMQNSISQYNQIRNQATLEMSREVDKMPIGRIQVSKICFGHMKRLTQDEMEEQIFRSNITSVFLFFKDWRWELMFMKQPDFMLKYSVLVSYITLLCAFIMQAVNTTQTLAFWTLVAVSNALMVMLLALVWYKKLWIMFVSKTEASKPKQKISRWFYKLSDGIQRNIIVRSTIYVAVIVLHSTGILLQLLDCNKHASVGEPMIGATNETSCFNAWAVTECFMLSICITFLFTRIPFVLKLGIGIVTLIFYTVVVTLSYSFVYGHSLSTNDTLYPEYSHIFVMCITVGIFHLMDRQTEFIAKVDYNWKRQLHKKQDDAKFTNETISILINNILPSHVADIYMSRQMTNELYYEEYDNVAVMFATIRNYDTEQVGIRVLNEIICDFDEVLNTYIGKRKVEKIKVAGWTYMAACGLDPKRSEHRKTQTAYRSSSLLPNGRRSHYSSRQLDIDEEAQIEEELPTTSSEIGVNCIRLQEYEGHKKKCTKSEEYNDVVFVMLQFALELMRTMKSFNMENLQCEDGDGDRGALRIGISNGPIMAGVVGSYKPHYDIWGNAVNMASRMDSTGIAGSIQITQNTAKILESYNVKCTYRGLTFVKGRGHIPTYIVNVDESLNFVKIHDENAISRETISIIEEETAEC</sequence>
<feature type="transmembrane region" description="Helical" evidence="16">
    <location>
        <begin position="153"/>
        <end position="171"/>
    </location>
</feature>
<evidence type="ECO:0000313" key="18">
    <source>
        <dbReference type="EMBL" id="CAD7002938.1"/>
    </source>
</evidence>
<evidence type="ECO:0000256" key="11">
    <source>
        <dbReference type="ARBA" id="ARBA00022998"/>
    </source>
</evidence>
<dbReference type="EMBL" id="CAJHJT010000034">
    <property type="protein sequence ID" value="CAD7002938.1"/>
    <property type="molecule type" value="Genomic_DNA"/>
</dbReference>
<keyword evidence="13 14" id="KW-0456">Lyase</keyword>
<dbReference type="PROSITE" id="PS50125">
    <property type="entry name" value="GUANYLATE_CYCLASE_2"/>
    <property type="match status" value="2"/>
</dbReference>
<keyword evidence="12 16" id="KW-0472">Membrane</keyword>
<evidence type="ECO:0000256" key="16">
    <source>
        <dbReference type="SAM" id="Phobius"/>
    </source>
</evidence>
<feature type="transmembrane region" description="Helical" evidence="16">
    <location>
        <begin position="815"/>
        <end position="834"/>
    </location>
</feature>
<evidence type="ECO:0000256" key="6">
    <source>
        <dbReference type="ARBA" id="ARBA00022723"/>
    </source>
</evidence>
<feature type="transmembrane region" description="Helical" evidence="16">
    <location>
        <begin position="62"/>
        <end position="84"/>
    </location>
</feature>
<keyword evidence="11" id="KW-0115">cAMP biosynthesis</keyword>
<evidence type="ECO:0000256" key="10">
    <source>
        <dbReference type="ARBA" id="ARBA00022989"/>
    </source>
</evidence>
<gene>
    <name evidence="18" type="ORF">CCAP1982_LOCUS11403</name>
</gene>
<protein>
    <recommendedName>
        <fullName evidence="4">adenylate cyclase</fullName>
        <ecNumber evidence="4">4.6.1.1</ecNumber>
    </recommendedName>
</protein>
<comment type="subcellular location">
    <subcellularLocation>
        <location evidence="3">Membrane</location>
        <topology evidence="3">Multi-pass membrane protein</topology>
    </subcellularLocation>
</comment>
<comment type="catalytic activity">
    <reaction evidence="1">
        <text>ATP = 3',5'-cyclic AMP + diphosphate</text>
        <dbReference type="Rhea" id="RHEA:15389"/>
        <dbReference type="ChEBI" id="CHEBI:30616"/>
        <dbReference type="ChEBI" id="CHEBI:33019"/>
        <dbReference type="ChEBI" id="CHEBI:58165"/>
        <dbReference type="EC" id="4.6.1.1"/>
    </reaction>
</comment>
<feature type="region of interest" description="Disordered" evidence="15">
    <location>
        <begin position="962"/>
        <end position="981"/>
    </location>
</feature>
<dbReference type="GO" id="GO:0005886">
    <property type="term" value="C:plasma membrane"/>
    <property type="evidence" value="ECO:0007669"/>
    <property type="project" value="TreeGrafter"/>
</dbReference>
<feature type="transmembrane region" description="Helical" evidence="16">
    <location>
        <begin position="709"/>
        <end position="732"/>
    </location>
</feature>
<proteinExistence type="inferred from homology"/>
<dbReference type="InterPro" id="IPR029787">
    <property type="entry name" value="Nucleotide_cyclase"/>
</dbReference>
<dbReference type="Pfam" id="PF16214">
    <property type="entry name" value="AC_N"/>
    <property type="match status" value="1"/>
</dbReference>
<dbReference type="InterPro" id="IPR018297">
    <property type="entry name" value="A/G_cyclase_CS"/>
</dbReference>
<dbReference type="GO" id="GO:0046872">
    <property type="term" value="F:metal ion binding"/>
    <property type="evidence" value="ECO:0007669"/>
    <property type="project" value="UniProtKB-KW"/>
</dbReference>
<feature type="transmembrane region" description="Helical" evidence="16">
    <location>
        <begin position="178"/>
        <end position="200"/>
    </location>
</feature>
<feature type="region of interest" description="Disordered" evidence="15">
    <location>
        <begin position="1"/>
        <end position="22"/>
    </location>
</feature>
<accession>A0A811UX87</accession>
<keyword evidence="7" id="KW-0547">Nucleotide-binding</keyword>
<evidence type="ECO:0000256" key="13">
    <source>
        <dbReference type="ARBA" id="ARBA00023239"/>
    </source>
</evidence>
<comment type="cofactor">
    <cofactor evidence="2">
        <name>Mg(2+)</name>
        <dbReference type="ChEBI" id="CHEBI:18420"/>
    </cofactor>
</comment>
<evidence type="ECO:0000256" key="8">
    <source>
        <dbReference type="ARBA" id="ARBA00022840"/>
    </source>
</evidence>
<evidence type="ECO:0000256" key="12">
    <source>
        <dbReference type="ARBA" id="ARBA00023136"/>
    </source>
</evidence>